<gene>
    <name evidence="3" type="ORF">DL346_12575</name>
</gene>
<dbReference type="InterPro" id="IPR046865">
    <property type="entry name" value="FapA_b_solenoid"/>
</dbReference>
<protein>
    <submittedName>
        <fullName evidence="3">DUF342 domain-containing protein</fullName>
    </submittedName>
</protein>
<feature type="coiled-coil region" evidence="1">
    <location>
        <begin position="346"/>
        <end position="380"/>
    </location>
</feature>
<feature type="domain" description="Flagellar Assembly Protein A N-terminal region" evidence="2">
    <location>
        <begin position="17"/>
        <end position="188"/>
    </location>
</feature>
<keyword evidence="1" id="KW-0175">Coiled coil</keyword>
<evidence type="ECO:0000259" key="2">
    <source>
        <dbReference type="Pfam" id="PF20250"/>
    </source>
</evidence>
<organism evidence="3 4">
    <name type="scientific">Paenibacillus montanisoli</name>
    <dbReference type="NCBI Taxonomy" id="2081970"/>
    <lineage>
        <taxon>Bacteria</taxon>
        <taxon>Bacillati</taxon>
        <taxon>Bacillota</taxon>
        <taxon>Bacilli</taxon>
        <taxon>Bacillales</taxon>
        <taxon>Paenibacillaceae</taxon>
        <taxon>Paenibacillus</taxon>
    </lineage>
</organism>
<evidence type="ECO:0000256" key="1">
    <source>
        <dbReference type="SAM" id="Coils"/>
    </source>
</evidence>
<dbReference type="InterPro" id="IPR005646">
    <property type="entry name" value="FapA"/>
</dbReference>
<reference evidence="3 4" key="1">
    <citation type="submission" date="2018-06" db="EMBL/GenBank/DDBJ databases">
        <title>Paenibacillus montanisoli sp. nov., isolated from mountain area soil.</title>
        <authorList>
            <person name="Wu M."/>
        </authorList>
    </citation>
    <scope>NUCLEOTIDE SEQUENCE [LARGE SCALE GENOMIC DNA]</scope>
    <source>
        <strain evidence="3 4">RA17</strain>
    </source>
</reference>
<dbReference type="EMBL" id="QLUW01000002">
    <property type="protein sequence ID" value="RAP76236.1"/>
    <property type="molecule type" value="Genomic_DNA"/>
</dbReference>
<evidence type="ECO:0000313" key="4">
    <source>
        <dbReference type="Proteomes" id="UP000249260"/>
    </source>
</evidence>
<dbReference type="InterPro" id="IPR046866">
    <property type="entry name" value="FapA_N"/>
</dbReference>
<proteinExistence type="predicted"/>
<evidence type="ECO:0000313" key="3">
    <source>
        <dbReference type="EMBL" id="RAP76236.1"/>
    </source>
</evidence>
<dbReference type="PANTHER" id="PTHR38032">
    <property type="entry name" value="POLYMERASE-RELATED"/>
    <property type="match status" value="1"/>
</dbReference>
<comment type="caution">
    <text evidence="3">The sequence shown here is derived from an EMBL/GenBank/DDBJ whole genome shotgun (WGS) entry which is preliminary data.</text>
</comment>
<dbReference type="PANTHER" id="PTHR38032:SF1">
    <property type="entry name" value="RNA-BINDING PROTEIN KHPB N-TERMINAL DOMAIN-CONTAINING PROTEIN"/>
    <property type="match status" value="1"/>
</dbReference>
<dbReference type="OrthoDB" id="9816426at2"/>
<dbReference type="Proteomes" id="UP000249260">
    <property type="component" value="Unassembled WGS sequence"/>
</dbReference>
<accession>A0A328U846</accession>
<keyword evidence="4" id="KW-1185">Reference proteome</keyword>
<dbReference type="AlphaFoldDB" id="A0A328U846"/>
<name>A0A328U846_9BACL</name>
<dbReference type="Pfam" id="PF20250">
    <property type="entry name" value="FapA_N"/>
    <property type="match status" value="1"/>
</dbReference>
<dbReference type="Pfam" id="PF03961">
    <property type="entry name" value="FapA"/>
    <property type="match status" value="1"/>
</dbReference>
<sequence>MGGPLLTTSETLQSHLVVQLAQDKLTATLQFNVADEKFSCTLSQLEEFLKSHGIRHGIRHDILSKIVQCPSAHFYSQHVIAQGEPPVSGEDGYIKYSYDMNEGVYRPVELEDGKIDFKEVTQLKNVRRGQLIAERVMANQGKDGIAVTGEPIACRNGKEAYFKIGKNVVLNPEQTALYATIDGLITLTDKSKINVFPVYEVKGDVDYKIGNIDFVGTVVVRGNVLTGFKIKASGDIRIVGGVEGAILESDGSIEITGGILASNKGSIKAARNVKSSFIQDSNVTAGEDVIVSQSIMHSHVRAGRNVICSGAKGLIVGGIVQAGDRVVARTIGNTMSTATTIEVGVRPELRAELTELRAQNKQAADNLDKTEKALNLLDQLVAAGQLSQDKLALRMKLSSTKRATIEEIARAKDRVLEIERSLEDTDRARVDAVNVVYGGIKIVIGRYIRYVKDTAQRVSFRYSEGDIVMAPYV</sequence>